<comment type="caution">
    <text evidence="2">The sequence shown here is derived from an EMBL/GenBank/DDBJ whole genome shotgun (WGS) entry which is preliminary data.</text>
</comment>
<sequence length="138" mass="15310">MASAEPKQSPKTTPQWATGAPIAARQRKGEIDPFTRTKIVELKKTAGWSYSAIHKRFPSIPLSTIKSTVTRADSRVNNISKARSGRPPKLDDADRAKLLEAIEKNPEISTQALLELVNHKCGKVTIRRLRANKGQNKQ</sequence>
<evidence type="ECO:0000256" key="1">
    <source>
        <dbReference type="SAM" id="MobiDB-lite"/>
    </source>
</evidence>
<proteinExistence type="predicted"/>
<evidence type="ECO:0000313" key="3">
    <source>
        <dbReference type="Proteomes" id="UP001150941"/>
    </source>
</evidence>
<dbReference type="GeneID" id="83207312"/>
<dbReference type="OrthoDB" id="5151590at2759"/>
<dbReference type="AlphaFoldDB" id="A0A9W9N9T5"/>
<name>A0A9W9N9T5_9EURO</name>
<dbReference type="Gene3D" id="1.10.10.10">
    <property type="entry name" value="Winged helix-like DNA-binding domain superfamily/Winged helix DNA-binding domain"/>
    <property type="match status" value="1"/>
</dbReference>
<dbReference type="RefSeq" id="XP_058325531.1">
    <property type="nucleotide sequence ID" value="XM_058480008.1"/>
</dbReference>
<dbReference type="InterPro" id="IPR036388">
    <property type="entry name" value="WH-like_DNA-bd_sf"/>
</dbReference>
<reference evidence="2" key="2">
    <citation type="journal article" date="2023" name="IMA Fungus">
        <title>Comparative genomic study of the Penicillium genus elucidates a diverse pangenome and 15 lateral gene transfer events.</title>
        <authorList>
            <person name="Petersen C."/>
            <person name="Sorensen T."/>
            <person name="Nielsen M.R."/>
            <person name="Sondergaard T.E."/>
            <person name="Sorensen J.L."/>
            <person name="Fitzpatrick D.A."/>
            <person name="Frisvad J.C."/>
            <person name="Nielsen K.L."/>
        </authorList>
    </citation>
    <scope>NUCLEOTIDE SEQUENCE</scope>
    <source>
        <strain evidence="2">IBT 19713</strain>
    </source>
</reference>
<dbReference type="Proteomes" id="UP001150941">
    <property type="component" value="Unassembled WGS sequence"/>
</dbReference>
<dbReference type="EMBL" id="JAPQKS010000009">
    <property type="protein sequence ID" value="KAJ5215034.1"/>
    <property type="molecule type" value="Genomic_DNA"/>
</dbReference>
<feature type="region of interest" description="Disordered" evidence="1">
    <location>
        <begin position="1"/>
        <end position="30"/>
    </location>
</feature>
<keyword evidence="3" id="KW-1185">Reference proteome</keyword>
<dbReference type="SUPFAM" id="SSF46689">
    <property type="entry name" value="Homeodomain-like"/>
    <property type="match status" value="1"/>
</dbReference>
<dbReference type="InterPro" id="IPR009057">
    <property type="entry name" value="Homeodomain-like_sf"/>
</dbReference>
<organism evidence="2 3">
    <name type="scientific">Penicillium chermesinum</name>
    <dbReference type="NCBI Taxonomy" id="63820"/>
    <lineage>
        <taxon>Eukaryota</taxon>
        <taxon>Fungi</taxon>
        <taxon>Dikarya</taxon>
        <taxon>Ascomycota</taxon>
        <taxon>Pezizomycotina</taxon>
        <taxon>Eurotiomycetes</taxon>
        <taxon>Eurotiomycetidae</taxon>
        <taxon>Eurotiales</taxon>
        <taxon>Aspergillaceae</taxon>
        <taxon>Penicillium</taxon>
    </lineage>
</organism>
<protein>
    <submittedName>
        <fullName evidence="2">Transposable element tc3 transposase</fullName>
    </submittedName>
</protein>
<gene>
    <name evidence="2" type="ORF">N7468_010713</name>
</gene>
<reference evidence="2" key="1">
    <citation type="submission" date="2022-11" db="EMBL/GenBank/DDBJ databases">
        <authorList>
            <person name="Petersen C."/>
        </authorList>
    </citation>
    <scope>NUCLEOTIDE SEQUENCE</scope>
    <source>
        <strain evidence="2">IBT 19713</strain>
    </source>
</reference>
<evidence type="ECO:0000313" key="2">
    <source>
        <dbReference type="EMBL" id="KAJ5215034.1"/>
    </source>
</evidence>
<accession>A0A9W9N9T5</accession>